<dbReference type="InterPro" id="IPR016195">
    <property type="entry name" value="Pol/histidinol_Pase-like"/>
</dbReference>
<feature type="domain" description="PHP" evidence="1">
    <location>
        <begin position="1"/>
        <end position="46"/>
    </location>
</feature>
<evidence type="ECO:0000259" key="2">
    <source>
        <dbReference type="Pfam" id="PF07733"/>
    </source>
</evidence>
<reference evidence="3" key="1">
    <citation type="journal article" date="2014" name="Front. Microbiol.">
        <title>High frequency of phylogenetically diverse reductive dehalogenase-homologous genes in deep subseafloor sedimentary metagenomes.</title>
        <authorList>
            <person name="Kawai M."/>
            <person name="Futagami T."/>
            <person name="Toyoda A."/>
            <person name="Takaki Y."/>
            <person name="Nishi S."/>
            <person name="Hori S."/>
            <person name="Arai W."/>
            <person name="Tsubouchi T."/>
            <person name="Morono Y."/>
            <person name="Uchiyama I."/>
            <person name="Ito T."/>
            <person name="Fujiyama A."/>
            <person name="Inagaki F."/>
            <person name="Takami H."/>
        </authorList>
    </citation>
    <scope>NUCLEOTIDE SEQUENCE</scope>
    <source>
        <strain evidence="3">Expedition CK06-06</strain>
    </source>
</reference>
<feature type="non-terminal residue" evidence="3">
    <location>
        <position position="1"/>
    </location>
</feature>
<feature type="domain" description="Bacterial DNA polymerase III alpha subunit NTPase" evidence="2">
    <location>
        <begin position="165"/>
        <end position="288"/>
    </location>
</feature>
<dbReference type="InterPro" id="IPR004013">
    <property type="entry name" value="PHP_dom"/>
</dbReference>
<dbReference type="PANTHER" id="PTHR32294:SF0">
    <property type="entry name" value="DNA POLYMERASE III SUBUNIT ALPHA"/>
    <property type="match status" value="1"/>
</dbReference>
<dbReference type="Pfam" id="PF02811">
    <property type="entry name" value="PHP"/>
    <property type="match status" value="1"/>
</dbReference>
<protein>
    <submittedName>
        <fullName evidence="3">Uncharacterized protein</fullName>
    </submittedName>
</protein>
<dbReference type="SUPFAM" id="SSF89550">
    <property type="entry name" value="PHP domain-like"/>
    <property type="match status" value="1"/>
</dbReference>
<dbReference type="GO" id="GO:0006260">
    <property type="term" value="P:DNA replication"/>
    <property type="evidence" value="ECO:0007669"/>
    <property type="project" value="InterPro"/>
</dbReference>
<evidence type="ECO:0000313" key="3">
    <source>
        <dbReference type="EMBL" id="GAI17468.1"/>
    </source>
</evidence>
<accession>X1LEG0</accession>
<name>X1LEG0_9ZZZZ</name>
<feature type="non-terminal residue" evidence="3">
    <location>
        <position position="288"/>
    </location>
</feature>
<dbReference type="PANTHER" id="PTHR32294">
    <property type="entry name" value="DNA POLYMERASE III SUBUNIT ALPHA"/>
    <property type="match status" value="1"/>
</dbReference>
<dbReference type="InterPro" id="IPR004805">
    <property type="entry name" value="DnaE2/DnaE/PolC"/>
</dbReference>
<organism evidence="3">
    <name type="scientific">marine sediment metagenome</name>
    <dbReference type="NCBI Taxonomy" id="412755"/>
    <lineage>
        <taxon>unclassified sequences</taxon>
        <taxon>metagenomes</taxon>
        <taxon>ecological metagenomes</taxon>
    </lineage>
</organism>
<evidence type="ECO:0000259" key="1">
    <source>
        <dbReference type="Pfam" id="PF02811"/>
    </source>
</evidence>
<dbReference type="Pfam" id="PF07733">
    <property type="entry name" value="DNA_pol3_alpha"/>
    <property type="match status" value="1"/>
</dbReference>
<dbReference type="GO" id="GO:0008408">
    <property type="term" value="F:3'-5' exonuclease activity"/>
    <property type="evidence" value="ECO:0007669"/>
    <property type="project" value="InterPro"/>
</dbReference>
<dbReference type="EMBL" id="BARV01004353">
    <property type="protein sequence ID" value="GAI17468.1"/>
    <property type="molecule type" value="Genomic_DNA"/>
</dbReference>
<gene>
    <name evidence="3" type="ORF">S06H3_09733</name>
</gene>
<sequence length="288" mass="33156">IALSACLQGKIPQLIMAKKLEEAKKTAQRYKEIFGKDNFYLELQHHPGIKEQGQINQVLKKFSKELKIPLVATNDVHYLKPEDAEAQDVLMLINTGARPDDPERLTMKASDFSLRKPEQMIKDFKDVPEAIENTQKIVDSCNFEFKFGEIKLPHFNTPDDKAPDEYLEELCSKGIKTKYDKEDKKITDRLNHELNIIKKMGFASYFLIVQDFVNWAKEQRIIVGPGRGSVAGSLVSYLLNITTVDPLKYNLLFERFLNPARVSPPDIDLDFTDRRRDEVINYVSQKYG</sequence>
<proteinExistence type="predicted"/>
<comment type="caution">
    <text evidence="3">The sequence shown here is derived from an EMBL/GenBank/DDBJ whole genome shotgun (WGS) entry which is preliminary data.</text>
</comment>
<dbReference type="AlphaFoldDB" id="X1LEG0"/>
<dbReference type="Gene3D" id="3.20.20.140">
    <property type="entry name" value="Metal-dependent hydrolases"/>
    <property type="match status" value="1"/>
</dbReference>
<dbReference type="InterPro" id="IPR011708">
    <property type="entry name" value="DNA_pol3_alpha_NTPase_dom"/>
</dbReference>